<dbReference type="AlphaFoldDB" id="A0A179EW67"/>
<protein>
    <submittedName>
        <fullName evidence="2">Phage portal protein</fullName>
    </submittedName>
</protein>
<dbReference type="Proteomes" id="UP000321361">
    <property type="component" value="Unassembled WGS sequence"/>
</dbReference>
<accession>A0A179EW67</accession>
<dbReference type="NCBIfam" id="TIGR01537">
    <property type="entry name" value="portal_HK97"/>
    <property type="match status" value="1"/>
</dbReference>
<dbReference type="RefSeq" id="WP_067481041.1">
    <property type="nucleotide sequence ID" value="NZ_BJUG01000018.1"/>
</dbReference>
<evidence type="ECO:0000313" key="2">
    <source>
        <dbReference type="EMBL" id="OAQ57083.1"/>
    </source>
</evidence>
<dbReference type="EMBL" id="BJUG01000018">
    <property type="protein sequence ID" value="GEK38148.1"/>
    <property type="molecule type" value="Genomic_DNA"/>
</dbReference>
<dbReference type="OrthoDB" id="395750at2"/>
<dbReference type="Proteomes" id="UP000078516">
    <property type="component" value="Unassembled WGS sequence"/>
</dbReference>
<reference evidence="1 4" key="2">
    <citation type="submission" date="2019-07" db="EMBL/GenBank/DDBJ databases">
        <title>Whole genome shotgun sequence of Enterococcus thailandicus NBRC 101867.</title>
        <authorList>
            <person name="Hosoyama A."/>
            <person name="Uohara A."/>
            <person name="Ohji S."/>
            <person name="Ichikawa N."/>
        </authorList>
    </citation>
    <scope>NUCLEOTIDE SEQUENCE [LARGE SCALE GENOMIC DNA]</scope>
    <source>
        <strain evidence="1 4">NBRC 101867</strain>
    </source>
</reference>
<keyword evidence="3" id="KW-1185">Reference proteome</keyword>
<reference evidence="2 3" key="1">
    <citation type="submission" date="2016-04" db="EMBL/GenBank/DDBJ databases">
        <title>Draft genome of an Enterococcus thailandicus strain isolated from bovine feces.</title>
        <authorList>
            <person name="Beukers A.G."/>
            <person name="Zaheer R."/>
            <person name="Goji N."/>
            <person name="Cook S.R."/>
            <person name="Amoako K."/>
            <person name="Chaves A.V."/>
            <person name="Ward M.P."/>
            <person name="Mcallister T.A."/>
        </authorList>
    </citation>
    <scope>NUCLEOTIDE SEQUENCE [LARGE SCALE GENOMIC DNA]</scope>
    <source>
        <strain evidence="2 3">F0711D 46</strain>
    </source>
</reference>
<evidence type="ECO:0000313" key="3">
    <source>
        <dbReference type="Proteomes" id="UP000078516"/>
    </source>
</evidence>
<organism evidence="2 3">
    <name type="scientific">Enterococcus thailandicus</name>
    <dbReference type="NCBI Taxonomy" id="417368"/>
    <lineage>
        <taxon>Bacteria</taxon>
        <taxon>Bacillati</taxon>
        <taxon>Bacillota</taxon>
        <taxon>Bacilli</taxon>
        <taxon>Lactobacillales</taxon>
        <taxon>Enterococcaceae</taxon>
        <taxon>Enterococcus</taxon>
    </lineage>
</organism>
<dbReference type="InterPro" id="IPR006944">
    <property type="entry name" value="Phage/GTA_portal"/>
</dbReference>
<name>A0A179EW67_ENTTH</name>
<proteinExistence type="predicted"/>
<dbReference type="EMBL" id="LWMN01000001">
    <property type="protein sequence ID" value="OAQ57083.1"/>
    <property type="molecule type" value="Genomic_DNA"/>
</dbReference>
<dbReference type="InterPro" id="IPR006427">
    <property type="entry name" value="Portal_HK97"/>
</dbReference>
<dbReference type="PATRIC" id="fig|417368.6.peg.286"/>
<evidence type="ECO:0000313" key="4">
    <source>
        <dbReference type="Proteomes" id="UP000321361"/>
    </source>
</evidence>
<evidence type="ECO:0000313" key="1">
    <source>
        <dbReference type="EMBL" id="GEK38148.1"/>
    </source>
</evidence>
<dbReference type="Pfam" id="PF04860">
    <property type="entry name" value="Phage_portal"/>
    <property type="match status" value="1"/>
</dbReference>
<gene>
    <name evidence="2" type="ORF">A6E74_01535</name>
    <name evidence="1" type="ORF">ETH01_24350</name>
</gene>
<comment type="caution">
    <text evidence="2">The sequence shown here is derived from an EMBL/GenBank/DDBJ whole genome shotgun (WGS) entry which is preliminary data.</text>
</comment>
<sequence length="392" mass="44985">MSLFDVFKQSVKNENPTDWLPDFVVGDDTAKRSYLKIMAKNTVLDFVARTMSTLVVKFKNKDATADWEYILNVRPNLDMSAAVFWEKFFYRLLDDNEVLVIFTDDNQLLIADDFTRTEYAVYDDVFSNVMVKGYIFNRNFNMSDVIYMEYNNEELERFDRGLFEDYSELFGRIVEIAMRNNQIRGSVSIESTGSINDETGKDGKTRSQRLQSFIDKIYNSFRTNSVAIVPKVKGFEYEEYTNKQGVSNQSLDELNKMKSSLIDDIANAIGVPTALIYGEKAELDSNIKAFQKLCIAPLIKKLQDELTAKIITRQEYKNGERIKIVKVLPKDLLEYATQIDKVTSGGAFDIDEVREAVDYDELPNGEGKVRIRTKNYEEAVKGGEDVNAKDKK</sequence>